<reference evidence="2" key="1">
    <citation type="submission" date="2024-10" db="EMBL/GenBank/DDBJ databases">
        <authorList>
            <person name="Ryan C."/>
        </authorList>
    </citation>
    <scope>NUCLEOTIDE SEQUENCE [LARGE SCALE GENOMIC DNA]</scope>
</reference>
<name>A0ABC9H8F4_9POAL</name>
<feature type="compositionally biased region" description="Basic residues" evidence="1">
    <location>
        <begin position="72"/>
        <end position="92"/>
    </location>
</feature>
<evidence type="ECO:0000313" key="2">
    <source>
        <dbReference type="EMBL" id="CAM0150252.1"/>
    </source>
</evidence>
<gene>
    <name evidence="2" type="ORF">URODEC1_LOCUS123349</name>
</gene>
<sequence>MQRSLACSGCRGRGRRRLSAAATVTVSGGGIAGATSPNDRREGGRQGRGEVGIAGDGGGHRLQRRPAPAVHHAQRRHRRRRRLRQRRQSRPVRGREAGIHRRERHGRGDDGRRAVMVLELQARGGGGRRQRRVGEVEGDGGERRGGGERGAHGGGREGVRLEERRRRRDVVAGEERAGGVAAGGRTGQEHGGGGGGGLGHGGGRRRQLVVVGPLVRGDQHRLVLRAPLHLHTCVSRLVTDDACSLLLSSCIPSCMLA</sequence>
<organism evidence="2 3">
    <name type="scientific">Urochloa decumbens</name>
    <dbReference type="NCBI Taxonomy" id="240449"/>
    <lineage>
        <taxon>Eukaryota</taxon>
        <taxon>Viridiplantae</taxon>
        <taxon>Streptophyta</taxon>
        <taxon>Embryophyta</taxon>
        <taxon>Tracheophyta</taxon>
        <taxon>Spermatophyta</taxon>
        <taxon>Magnoliopsida</taxon>
        <taxon>Liliopsida</taxon>
        <taxon>Poales</taxon>
        <taxon>Poaceae</taxon>
        <taxon>PACMAD clade</taxon>
        <taxon>Panicoideae</taxon>
        <taxon>Panicodae</taxon>
        <taxon>Paniceae</taxon>
        <taxon>Melinidinae</taxon>
        <taxon>Urochloa</taxon>
    </lineage>
</organism>
<feature type="compositionally biased region" description="Gly residues" evidence="1">
    <location>
        <begin position="180"/>
        <end position="201"/>
    </location>
</feature>
<protein>
    <submittedName>
        <fullName evidence="2">Uncharacterized protein</fullName>
    </submittedName>
</protein>
<feature type="region of interest" description="Disordered" evidence="1">
    <location>
        <begin position="28"/>
        <end position="203"/>
    </location>
</feature>
<comment type="caution">
    <text evidence="2">The sequence shown here is derived from an EMBL/GenBank/DDBJ whole genome shotgun (WGS) entry which is preliminary data.</text>
</comment>
<feature type="compositionally biased region" description="Basic and acidic residues" evidence="1">
    <location>
        <begin position="132"/>
        <end position="177"/>
    </location>
</feature>
<evidence type="ECO:0000256" key="1">
    <source>
        <dbReference type="SAM" id="MobiDB-lite"/>
    </source>
</evidence>
<feature type="compositionally biased region" description="Basic and acidic residues" evidence="1">
    <location>
        <begin position="38"/>
        <end position="48"/>
    </location>
</feature>
<dbReference type="AlphaFoldDB" id="A0ABC9H8F4"/>
<feature type="compositionally biased region" description="Basic and acidic residues" evidence="1">
    <location>
        <begin position="93"/>
        <end position="113"/>
    </location>
</feature>
<dbReference type="EMBL" id="CAXIPR030002917">
    <property type="protein sequence ID" value="CAM0150252.1"/>
    <property type="molecule type" value="Genomic_DNA"/>
</dbReference>
<accession>A0ABC9H8F4</accession>
<dbReference type="Proteomes" id="UP001497457">
    <property type="component" value="Unassembled WGS sequence"/>
</dbReference>
<proteinExistence type="predicted"/>
<evidence type="ECO:0000313" key="3">
    <source>
        <dbReference type="Proteomes" id="UP001497457"/>
    </source>
</evidence>
<keyword evidence="3" id="KW-1185">Reference proteome</keyword>